<evidence type="ECO:0000256" key="2">
    <source>
        <dbReference type="ARBA" id="ARBA00022723"/>
    </source>
</evidence>
<comment type="caution">
    <text evidence="9">The sequence shown here is derived from an EMBL/GenBank/DDBJ whole genome shotgun (WGS) entry which is preliminary data.</text>
</comment>
<feature type="compositionally biased region" description="Basic and acidic residues" evidence="7">
    <location>
        <begin position="42"/>
        <end position="67"/>
    </location>
</feature>
<dbReference type="Gene3D" id="2.60.120.620">
    <property type="entry name" value="q2cbj1_9rhob like domain"/>
    <property type="match status" value="1"/>
</dbReference>
<dbReference type="PANTHER" id="PTHR10869:SF246">
    <property type="entry name" value="TRANSMEMBRANE PROLYL 4-HYDROXYLASE"/>
    <property type="match status" value="1"/>
</dbReference>
<feature type="compositionally biased region" description="Low complexity" evidence="7">
    <location>
        <begin position="85"/>
        <end position="99"/>
    </location>
</feature>
<evidence type="ECO:0000256" key="5">
    <source>
        <dbReference type="ARBA" id="ARBA00023002"/>
    </source>
</evidence>
<dbReference type="GO" id="GO:0004656">
    <property type="term" value="F:procollagen-proline 4-dioxygenase activity"/>
    <property type="evidence" value="ECO:0007669"/>
    <property type="project" value="TreeGrafter"/>
</dbReference>
<dbReference type="PROSITE" id="PS51471">
    <property type="entry name" value="FE2OG_OXY"/>
    <property type="match status" value="1"/>
</dbReference>
<reference evidence="9" key="2">
    <citation type="submission" date="2020-11" db="EMBL/GenBank/DDBJ databases">
        <authorList>
            <person name="McCartney M.A."/>
            <person name="Auch B."/>
            <person name="Kono T."/>
            <person name="Mallez S."/>
            <person name="Becker A."/>
            <person name="Gohl D.M."/>
            <person name="Silverstein K.A.T."/>
            <person name="Koren S."/>
            <person name="Bechman K.B."/>
            <person name="Herman A."/>
            <person name="Abrahante J.E."/>
            <person name="Garbe J."/>
        </authorList>
    </citation>
    <scope>NUCLEOTIDE SEQUENCE</scope>
    <source>
        <strain evidence="9">Duluth1</strain>
        <tissue evidence="9">Whole animal</tissue>
    </source>
</reference>
<comment type="cofactor">
    <cofactor evidence="1">
        <name>L-ascorbate</name>
        <dbReference type="ChEBI" id="CHEBI:38290"/>
    </cofactor>
</comment>
<dbReference type="InterPro" id="IPR045054">
    <property type="entry name" value="P4HA-like"/>
</dbReference>
<evidence type="ECO:0000259" key="8">
    <source>
        <dbReference type="PROSITE" id="PS51471"/>
    </source>
</evidence>
<dbReference type="Pfam" id="PF13640">
    <property type="entry name" value="2OG-FeII_Oxy_3"/>
    <property type="match status" value="1"/>
</dbReference>
<evidence type="ECO:0000256" key="3">
    <source>
        <dbReference type="ARBA" id="ARBA00022896"/>
    </source>
</evidence>
<keyword evidence="10" id="KW-1185">Reference proteome</keyword>
<dbReference type="EMBL" id="JAIWYP010000008">
    <property type="protein sequence ID" value="KAH3784291.1"/>
    <property type="molecule type" value="Genomic_DNA"/>
</dbReference>
<organism evidence="9 10">
    <name type="scientific">Dreissena polymorpha</name>
    <name type="common">Zebra mussel</name>
    <name type="synonym">Mytilus polymorpha</name>
    <dbReference type="NCBI Taxonomy" id="45954"/>
    <lineage>
        <taxon>Eukaryota</taxon>
        <taxon>Metazoa</taxon>
        <taxon>Spiralia</taxon>
        <taxon>Lophotrochozoa</taxon>
        <taxon>Mollusca</taxon>
        <taxon>Bivalvia</taxon>
        <taxon>Autobranchia</taxon>
        <taxon>Heteroconchia</taxon>
        <taxon>Euheterodonta</taxon>
        <taxon>Imparidentia</taxon>
        <taxon>Neoheterodontei</taxon>
        <taxon>Myida</taxon>
        <taxon>Dreissenoidea</taxon>
        <taxon>Dreissenidae</taxon>
        <taxon>Dreissena</taxon>
    </lineage>
</organism>
<dbReference type="InterPro" id="IPR005123">
    <property type="entry name" value="Oxoglu/Fe-dep_dioxygenase_dom"/>
</dbReference>
<sequence>MTSTEEDACADNKCVLYGDDALPVPNEAARKYTKGSLNALGDEDKEKKHKQDETDKENNAEDKKSVGLDRNTAQNQETLEIAYGNIGDSLSDSPSSDNNANRDRTVKGDDQTTGKVAKVSNAYEFPQLTRIDPGTVGQRVDVELEDGRFFTRITRAMRPPIFEIPNFLSEEEGKHIIESAKNNGLNVSNLFGAEIQDDLNSGIPLADISRVSEQTWLQRSHLGEDFWNRLHIRLARLTELDIGIIHRSEHIQVVSYVPGGHYHAHLDSNDRYDRPCCFQERCEGKALTPQWAGCCRLCRYITVLYYLNDVEEGGETAFPLADASDTTLVEKFENLEEQEWHNLSYYCHNSSLVIKPVRGTAIMWYSHFKDEQTGYLGKADQRSQHGGCDLIKGSKWIANNWISSPSYEDRFKPSLYYTES</sequence>
<dbReference type="Proteomes" id="UP000828390">
    <property type="component" value="Unassembled WGS sequence"/>
</dbReference>
<feature type="region of interest" description="Disordered" evidence="7">
    <location>
        <begin position="18"/>
        <end position="113"/>
    </location>
</feature>
<keyword evidence="6" id="KW-0408">Iron</keyword>
<evidence type="ECO:0000256" key="6">
    <source>
        <dbReference type="ARBA" id="ARBA00023004"/>
    </source>
</evidence>
<dbReference type="SMART" id="SM00702">
    <property type="entry name" value="P4Hc"/>
    <property type="match status" value="1"/>
</dbReference>
<accession>A0A9D4ER50</accession>
<feature type="domain" description="Fe2OG dioxygenase" evidence="8">
    <location>
        <begin position="247"/>
        <end position="404"/>
    </location>
</feature>
<evidence type="ECO:0000313" key="9">
    <source>
        <dbReference type="EMBL" id="KAH3784291.1"/>
    </source>
</evidence>
<keyword evidence="2" id="KW-0479">Metal-binding</keyword>
<dbReference type="PANTHER" id="PTHR10869">
    <property type="entry name" value="PROLYL 4-HYDROXYLASE ALPHA SUBUNIT"/>
    <property type="match status" value="1"/>
</dbReference>
<reference evidence="9" key="1">
    <citation type="journal article" date="2019" name="bioRxiv">
        <title>The Genome of the Zebra Mussel, Dreissena polymorpha: A Resource for Invasive Species Research.</title>
        <authorList>
            <person name="McCartney M.A."/>
            <person name="Auch B."/>
            <person name="Kono T."/>
            <person name="Mallez S."/>
            <person name="Zhang Y."/>
            <person name="Obille A."/>
            <person name="Becker A."/>
            <person name="Abrahante J.E."/>
            <person name="Garbe J."/>
            <person name="Badalamenti J.P."/>
            <person name="Herman A."/>
            <person name="Mangelson H."/>
            <person name="Liachko I."/>
            <person name="Sullivan S."/>
            <person name="Sone E.D."/>
            <person name="Koren S."/>
            <person name="Silverstein K.A.T."/>
            <person name="Beckman K.B."/>
            <person name="Gohl D.M."/>
        </authorList>
    </citation>
    <scope>NUCLEOTIDE SEQUENCE</scope>
    <source>
        <strain evidence="9">Duluth1</strain>
        <tissue evidence="9">Whole animal</tissue>
    </source>
</reference>
<evidence type="ECO:0000313" key="10">
    <source>
        <dbReference type="Proteomes" id="UP000828390"/>
    </source>
</evidence>
<keyword evidence="4" id="KW-0223">Dioxygenase</keyword>
<gene>
    <name evidence="9" type="ORF">DPMN_162245</name>
</gene>
<dbReference type="AlphaFoldDB" id="A0A9D4ER50"/>
<dbReference type="GO" id="GO:0005783">
    <property type="term" value="C:endoplasmic reticulum"/>
    <property type="evidence" value="ECO:0007669"/>
    <property type="project" value="TreeGrafter"/>
</dbReference>
<evidence type="ECO:0000256" key="1">
    <source>
        <dbReference type="ARBA" id="ARBA00001961"/>
    </source>
</evidence>
<keyword evidence="3" id="KW-0847">Vitamin C</keyword>
<dbReference type="GO" id="GO:0005506">
    <property type="term" value="F:iron ion binding"/>
    <property type="evidence" value="ECO:0007669"/>
    <property type="project" value="InterPro"/>
</dbReference>
<evidence type="ECO:0000256" key="4">
    <source>
        <dbReference type="ARBA" id="ARBA00022964"/>
    </source>
</evidence>
<feature type="compositionally biased region" description="Basic and acidic residues" evidence="7">
    <location>
        <begin position="100"/>
        <end position="112"/>
    </location>
</feature>
<dbReference type="GO" id="GO:0031418">
    <property type="term" value="F:L-ascorbic acid binding"/>
    <property type="evidence" value="ECO:0007669"/>
    <property type="project" value="UniProtKB-KW"/>
</dbReference>
<dbReference type="InterPro" id="IPR006620">
    <property type="entry name" value="Pro_4_hyd_alph"/>
</dbReference>
<keyword evidence="5" id="KW-0560">Oxidoreductase</keyword>
<proteinExistence type="predicted"/>
<protein>
    <recommendedName>
        <fullName evidence="8">Fe2OG dioxygenase domain-containing protein</fullName>
    </recommendedName>
</protein>
<evidence type="ECO:0000256" key="7">
    <source>
        <dbReference type="SAM" id="MobiDB-lite"/>
    </source>
</evidence>
<dbReference type="InterPro" id="IPR044862">
    <property type="entry name" value="Pro_4_hyd_alph_FE2OG_OXY"/>
</dbReference>
<name>A0A9D4ER50_DREPO</name>